<organism evidence="15 16">
    <name type="scientific">Actinomadura vinacea</name>
    <dbReference type="NCBI Taxonomy" id="115336"/>
    <lineage>
        <taxon>Bacteria</taxon>
        <taxon>Bacillati</taxon>
        <taxon>Actinomycetota</taxon>
        <taxon>Actinomycetes</taxon>
        <taxon>Streptosporangiales</taxon>
        <taxon>Thermomonosporaceae</taxon>
        <taxon>Actinomadura</taxon>
    </lineage>
</organism>
<evidence type="ECO:0000256" key="12">
    <source>
        <dbReference type="ARBA" id="ARBA00023098"/>
    </source>
</evidence>
<dbReference type="PANTHER" id="PTHR11903">
    <property type="entry name" value="PROSTAGLANDIN G/H SYNTHASE"/>
    <property type="match status" value="1"/>
</dbReference>
<dbReference type="Proteomes" id="UP001501231">
    <property type="component" value="Unassembled WGS sequence"/>
</dbReference>
<evidence type="ECO:0000256" key="8">
    <source>
        <dbReference type="ARBA" id="ARBA00022832"/>
    </source>
</evidence>
<keyword evidence="2" id="KW-0444">Lipid biosynthesis</keyword>
<evidence type="ECO:0000256" key="4">
    <source>
        <dbReference type="ARBA" id="ARBA00022617"/>
    </source>
</evidence>
<keyword evidence="6" id="KW-0925">Oxylipin biosynthesis</keyword>
<dbReference type="CDD" id="cd09818">
    <property type="entry name" value="PIOX_like"/>
    <property type="match status" value="1"/>
</dbReference>
<comment type="caution">
    <text evidence="15">The sequence shown here is derived from an EMBL/GenBank/DDBJ whole genome shotgun (WGS) entry which is preliminary data.</text>
</comment>
<feature type="compositionally biased region" description="Basic residues" evidence="14">
    <location>
        <begin position="15"/>
        <end position="29"/>
    </location>
</feature>
<accession>A0ABN3K508</accession>
<reference evidence="15 16" key="1">
    <citation type="journal article" date="2019" name="Int. J. Syst. Evol. Microbiol.">
        <title>The Global Catalogue of Microorganisms (GCM) 10K type strain sequencing project: providing services to taxonomists for standard genome sequencing and annotation.</title>
        <authorList>
            <consortium name="The Broad Institute Genomics Platform"/>
            <consortium name="The Broad Institute Genome Sequencing Center for Infectious Disease"/>
            <person name="Wu L."/>
            <person name="Ma J."/>
        </authorList>
    </citation>
    <scope>NUCLEOTIDE SEQUENCE [LARGE SCALE GENOMIC DNA]</scope>
    <source>
        <strain evidence="15 16">JCM 3325</strain>
    </source>
</reference>
<keyword evidence="16" id="KW-1185">Reference proteome</keyword>
<evidence type="ECO:0000256" key="13">
    <source>
        <dbReference type="ARBA" id="ARBA00023160"/>
    </source>
</evidence>
<evidence type="ECO:0000256" key="3">
    <source>
        <dbReference type="ARBA" id="ARBA00022559"/>
    </source>
</evidence>
<keyword evidence="5" id="KW-0479">Metal-binding</keyword>
<evidence type="ECO:0000256" key="11">
    <source>
        <dbReference type="ARBA" id="ARBA00023004"/>
    </source>
</evidence>
<dbReference type="InterPro" id="IPR050783">
    <property type="entry name" value="Oxylipin_biosynth_metab"/>
</dbReference>
<evidence type="ECO:0000256" key="1">
    <source>
        <dbReference type="ARBA" id="ARBA00001913"/>
    </source>
</evidence>
<feature type="region of interest" description="Disordered" evidence="14">
    <location>
        <begin position="77"/>
        <end position="116"/>
    </location>
</feature>
<keyword evidence="13" id="KW-0275">Fatty acid biosynthesis</keyword>
<evidence type="ECO:0000256" key="5">
    <source>
        <dbReference type="ARBA" id="ARBA00022723"/>
    </source>
</evidence>
<evidence type="ECO:0000256" key="2">
    <source>
        <dbReference type="ARBA" id="ARBA00022516"/>
    </source>
</evidence>
<dbReference type="Pfam" id="PF03098">
    <property type="entry name" value="An_peroxidase"/>
    <property type="match status" value="1"/>
</dbReference>
<keyword evidence="4" id="KW-0349">Heme</keyword>
<keyword evidence="7" id="KW-0611">Plant defense</keyword>
<dbReference type="InterPro" id="IPR019791">
    <property type="entry name" value="Haem_peroxidase_animal"/>
</dbReference>
<keyword evidence="11" id="KW-0408">Iron</keyword>
<gene>
    <name evidence="15" type="ORF">GCM10010191_79220</name>
</gene>
<keyword evidence="10" id="KW-0560">Oxidoreductase</keyword>
<dbReference type="PRINTS" id="PR00457">
    <property type="entry name" value="ANPEROXIDASE"/>
</dbReference>
<name>A0ABN3K508_9ACTN</name>
<comment type="cofactor">
    <cofactor evidence="1">
        <name>Ca(2+)</name>
        <dbReference type="ChEBI" id="CHEBI:29108"/>
    </cofactor>
</comment>
<evidence type="ECO:0000313" key="16">
    <source>
        <dbReference type="Proteomes" id="UP001501231"/>
    </source>
</evidence>
<evidence type="ECO:0000256" key="10">
    <source>
        <dbReference type="ARBA" id="ARBA00023002"/>
    </source>
</evidence>
<dbReference type="GO" id="GO:0004601">
    <property type="term" value="F:peroxidase activity"/>
    <property type="evidence" value="ECO:0007669"/>
    <property type="project" value="UniProtKB-KW"/>
</dbReference>
<keyword evidence="8" id="KW-0276">Fatty acid metabolism</keyword>
<evidence type="ECO:0000256" key="7">
    <source>
        <dbReference type="ARBA" id="ARBA00022821"/>
    </source>
</evidence>
<feature type="region of interest" description="Disordered" evidence="14">
    <location>
        <begin position="1"/>
        <end position="30"/>
    </location>
</feature>
<proteinExistence type="predicted"/>
<keyword evidence="9" id="KW-0223">Dioxygenase</keyword>
<keyword evidence="12" id="KW-0443">Lipid metabolism</keyword>
<protein>
    <submittedName>
        <fullName evidence="15">Peroxidase family protein</fullName>
    </submittedName>
</protein>
<dbReference type="InterPro" id="IPR037120">
    <property type="entry name" value="Haem_peroxidase_sf_animal"/>
</dbReference>
<dbReference type="EMBL" id="BAAARW010000037">
    <property type="protein sequence ID" value="GAA2449649.1"/>
    <property type="molecule type" value="Genomic_DNA"/>
</dbReference>
<keyword evidence="3 15" id="KW-0575">Peroxidase</keyword>
<dbReference type="SUPFAM" id="SSF48113">
    <property type="entry name" value="Heme-dependent peroxidases"/>
    <property type="match status" value="1"/>
</dbReference>
<evidence type="ECO:0000256" key="9">
    <source>
        <dbReference type="ARBA" id="ARBA00022964"/>
    </source>
</evidence>
<dbReference type="InterPro" id="IPR010255">
    <property type="entry name" value="Haem_peroxidase_sf"/>
</dbReference>
<dbReference type="PANTHER" id="PTHR11903:SF11">
    <property type="entry name" value="ALPHA-DIOXYGENASE 1"/>
    <property type="match status" value="1"/>
</dbReference>
<evidence type="ECO:0000256" key="14">
    <source>
        <dbReference type="SAM" id="MobiDB-lite"/>
    </source>
</evidence>
<dbReference type="Gene3D" id="1.10.640.10">
    <property type="entry name" value="Haem peroxidase domain superfamily, animal type"/>
    <property type="match status" value="1"/>
</dbReference>
<dbReference type="PROSITE" id="PS50292">
    <property type="entry name" value="PEROXIDASE_3"/>
    <property type="match status" value="1"/>
</dbReference>
<sequence length="631" mass="70348">MAGTAERARPAPTRVRTRRRAVPSRRARGRSALARLHQGGALLLDRTIGWHRLPAPLGLLVLTGLRDVLRQKNLFDTEELPSTGRPPLRPPAPADRASRSADGAYNAQDSPRMGMAGTRFGRNVPHRATVPEPPALMLSPSPREISRRLLTRAELIPATSVNTLVSAWLQFMVRDWFSHGTGPREDPWHIPLAADDPWPARPMTVPRTRPDPTMPPGSRPPTWANTETHWWDASQIYGSDLRWQRQVRSGRDGRLRVTPEGLPGWPADAAADVARVPGFWAGILMMQTLFTLEHNAICDRLRAEHPTWSDEELFQRARLINAALIAKIHTVEWTPAVFGHPATRAGLRANWWGLAGEHARRLFGRIGDGALISGIPGSRTRLDGVPFALTEEFAAVYRMHPLVPDDFALRSLDVEGGYGPDPEAATLRELTGPAALDVARRHGIANLLYSFGTMWPGLVTLHNFPRFLQEFERPDGRMQDLAATDILRTRELGVPRYNAFRRLLRLPPARGFRQLTGDPVAAREMAEVYGGDIERVDLMVGMYAERRPRGFAVSDTAFRVFLLMATRRLSADRFLTEAYRPEVYTPEGLAWVADNTMSTVLLRHYPALRPALAGRSNAFTPWTFVTNGAAS</sequence>
<dbReference type="InterPro" id="IPR034815">
    <property type="entry name" value="A_dioxygenase"/>
</dbReference>
<feature type="compositionally biased region" description="Low complexity" evidence="14">
    <location>
        <begin position="1"/>
        <end position="14"/>
    </location>
</feature>
<evidence type="ECO:0000313" key="15">
    <source>
        <dbReference type="EMBL" id="GAA2449649.1"/>
    </source>
</evidence>
<evidence type="ECO:0000256" key="6">
    <source>
        <dbReference type="ARBA" id="ARBA00022767"/>
    </source>
</evidence>